<dbReference type="InterPro" id="IPR042185">
    <property type="entry name" value="Serpin_sf_2"/>
</dbReference>
<gene>
    <name evidence="4" type="ORF">HNR10_005410</name>
</gene>
<sequence>MLGADPERCLAELDPAVADEPGLDLATANDIHVSADTPLRPEFRARFHARANAAVHPADFAGDAAGVRARINDGVARTTRGLVTDLLQPADVTPETAMLLVNVLWMKAVWTQPFDVELTRDRPFHAPGGTHPAPTMHRTGPMHYAQANGWRMVTLAGRHGVSLDVLLPEDGQEAPGTADLAALYQRRRTEQVRLALPRFRAESRRELGEPLRGLGATGLFDGDYGGISGSPCTWARSSTRPCSGSTNGARRAPPPPRSRCRGARRARPRSP</sequence>
<dbReference type="AlphaFoldDB" id="A0A7Z0ESJ0"/>
<dbReference type="EMBL" id="JACCFS010000001">
    <property type="protein sequence ID" value="NYJ37529.1"/>
    <property type="molecule type" value="Genomic_DNA"/>
</dbReference>
<dbReference type="GO" id="GO:0005615">
    <property type="term" value="C:extracellular space"/>
    <property type="evidence" value="ECO:0007669"/>
    <property type="project" value="InterPro"/>
</dbReference>
<dbReference type="Gene3D" id="2.30.39.10">
    <property type="entry name" value="Alpha-1-antitrypsin, domain 1"/>
    <property type="match status" value="1"/>
</dbReference>
<dbReference type="SMART" id="SM00093">
    <property type="entry name" value="SERPIN"/>
    <property type="match status" value="1"/>
</dbReference>
<evidence type="ECO:0000313" key="4">
    <source>
        <dbReference type="EMBL" id="NYJ37529.1"/>
    </source>
</evidence>
<dbReference type="PANTHER" id="PTHR11461:SF211">
    <property type="entry name" value="GH10112P-RELATED"/>
    <property type="match status" value="1"/>
</dbReference>
<dbReference type="InterPro" id="IPR023796">
    <property type="entry name" value="Serpin_dom"/>
</dbReference>
<feature type="compositionally biased region" description="Polar residues" evidence="2">
    <location>
        <begin position="235"/>
        <end position="247"/>
    </location>
</feature>
<reference evidence="4 5" key="1">
    <citation type="submission" date="2020-07" db="EMBL/GenBank/DDBJ databases">
        <title>Sequencing the genomes of 1000 actinobacteria strains.</title>
        <authorList>
            <person name="Klenk H.-P."/>
        </authorList>
    </citation>
    <scope>NUCLEOTIDE SEQUENCE [LARGE SCALE GENOMIC DNA]</scope>
    <source>
        <strain evidence="4 5">DSM 44442</strain>
    </source>
</reference>
<dbReference type="Pfam" id="PF00079">
    <property type="entry name" value="Serpin"/>
    <property type="match status" value="1"/>
</dbReference>
<feature type="compositionally biased region" description="Basic residues" evidence="2">
    <location>
        <begin position="258"/>
        <end position="271"/>
    </location>
</feature>
<comment type="caution">
    <text evidence="4">The sequence shown here is derived from an EMBL/GenBank/DDBJ whole genome shotgun (WGS) entry which is preliminary data.</text>
</comment>
<dbReference type="RefSeq" id="WP_179828337.1">
    <property type="nucleotide sequence ID" value="NZ_JACCFS010000001.1"/>
</dbReference>
<dbReference type="InterPro" id="IPR042178">
    <property type="entry name" value="Serpin_sf_1"/>
</dbReference>
<dbReference type="InterPro" id="IPR000215">
    <property type="entry name" value="Serpin_fam"/>
</dbReference>
<dbReference type="SUPFAM" id="SSF56574">
    <property type="entry name" value="Serpins"/>
    <property type="match status" value="1"/>
</dbReference>
<protein>
    <submittedName>
        <fullName evidence="4">Serine protease inhibitor</fullName>
    </submittedName>
</protein>
<organism evidence="4 5">
    <name type="scientific">Nocardiopsis aegyptia</name>
    <dbReference type="NCBI Taxonomy" id="220378"/>
    <lineage>
        <taxon>Bacteria</taxon>
        <taxon>Bacillati</taxon>
        <taxon>Actinomycetota</taxon>
        <taxon>Actinomycetes</taxon>
        <taxon>Streptosporangiales</taxon>
        <taxon>Nocardiopsidaceae</taxon>
        <taxon>Nocardiopsis</taxon>
    </lineage>
</organism>
<dbReference type="InterPro" id="IPR036186">
    <property type="entry name" value="Serpin_sf"/>
</dbReference>
<dbReference type="PANTHER" id="PTHR11461">
    <property type="entry name" value="SERINE PROTEASE INHIBITOR, SERPIN"/>
    <property type="match status" value="1"/>
</dbReference>
<accession>A0A7Z0ESJ0</accession>
<keyword evidence="5" id="KW-1185">Reference proteome</keyword>
<evidence type="ECO:0000256" key="2">
    <source>
        <dbReference type="SAM" id="MobiDB-lite"/>
    </source>
</evidence>
<proteinExistence type="inferred from homology"/>
<dbReference type="GO" id="GO:0004867">
    <property type="term" value="F:serine-type endopeptidase inhibitor activity"/>
    <property type="evidence" value="ECO:0007669"/>
    <property type="project" value="InterPro"/>
</dbReference>
<dbReference type="Gene3D" id="3.30.497.10">
    <property type="entry name" value="Antithrombin, subunit I, domain 2"/>
    <property type="match status" value="1"/>
</dbReference>
<feature type="domain" description="Serpin" evidence="3">
    <location>
        <begin position="8"/>
        <end position="271"/>
    </location>
</feature>
<comment type="similarity">
    <text evidence="1">Belongs to the serpin family.</text>
</comment>
<feature type="region of interest" description="Disordered" evidence="2">
    <location>
        <begin position="231"/>
        <end position="271"/>
    </location>
</feature>
<name>A0A7Z0ESJ0_9ACTN</name>
<dbReference type="Proteomes" id="UP000572051">
    <property type="component" value="Unassembled WGS sequence"/>
</dbReference>
<evidence type="ECO:0000313" key="5">
    <source>
        <dbReference type="Proteomes" id="UP000572051"/>
    </source>
</evidence>
<evidence type="ECO:0000259" key="3">
    <source>
        <dbReference type="SMART" id="SM00093"/>
    </source>
</evidence>
<evidence type="ECO:0000256" key="1">
    <source>
        <dbReference type="RuleBase" id="RU000411"/>
    </source>
</evidence>